<feature type="domain" description="DUF1542" evidence="6">
    <location>
        <begin position="3244"/>
        <end position="3317"/>
    </location>
</feature>
<sequence>MNLFRKQKFSIRKFNIGIFSALIATVAFLAHPGQATASELEPSQNNDTTAQSDGGLENTSQSNPISEETTNTLSGQTVPSSTENKQTQNVPNHNAQPIAINTEEAESAQTASYTNINENNDTSDDGLHVNQPAKHHIEAQSEDVTNHTNSNHSNSSIPENKATTESSSKPKKRGKRSLDTNSGNDTTSTTQNTDPNLSNTGPNGINTVITFDDLGIKTSTNRSRPEVKVVDSLNGFTMVNGGKVGLLNSVLERTSVFDSADPKNYQAIDNVVALGRIKGNDPNDHDGFNGIEKEFSVNPNSEIIFSFNTMTAKNRKGGTQLVLRNAENNQEIASTDIQGGGVYRLFKLPDNVHRLKVQFLPMNEIHSDFKRIQQLHDGYRYYSFIDTIGVNSGSHLYVKSRQVNKNVKNGKEFEVNTRIENNGNFAAAIGQNELTYKVTLPENFEYVDNSTEVSFVNGNVPNSTVNPFSVNFDRQNHTLTFSSNGLNLGRSAQDVARFLPNKILNIRYKLRPVNISTPREVTFNEAIKYKTFSEYYINTNDNTVTGQQTPFSINVIMNKDDLSEQVNKDIIPSNYTLASYNKYNKLKERAQTVLDEETNNTPFNQRYSQTQIDDLLHELQTTLINRVSASREINDKAQEMTDAVYDSTELTTEEKDTLVDQIENHKNEISNNIDDELTDDGVERVKEAGLHTLESDTPHPVTKPNARQVVNNRADQQKTLIRNNHEATTEEQNEAIRQVEAHSSDAIAKIGEAETDTTVNEARDNGTKLIATDVPNPTKKAEARAAVTNSANSKIKDINNNTQATLDERNDAIALVNRSKDEAIQNINTAQGNDDVTEAQNNGTNTIQQVPLTPVKRQNAIATINAKADEQKRLIQANNNATTEEKADAERKVNEAVITANQNITNATTNRDVDQAQTTGSGIISAISPATKIKEDARAAVEAKAIAQNQQINSNNMATTEEKEDALNQVEAHKQAAIATINQAQSTQQVSEAKNNGINTINQDQPNAVKKNNTKIILEQKGNEKKSAIAQTPDATTEEKQEAVSAVSQAVTNGITHINQANSNDDVDQELSNAEQIITQTNVNVQKKPQARQALIAKTNERQSTINTDNEGTIEEKQKAIQSLNDAKNLADEQITQAASNQNVDNALNIGISNISKIQTNFTKKQQARDQVNQKFQEKEAELNSTPHATQDEKQDALTRLTQAKETALNDINQAQTNQNVDTALTSGIQNIQNTQVNVRKKQEAKTTINDIVQQHKQTIQNNDDATTEEKEVANNLVNASQQNVISKIDNATTNNQIDGIVSDGRQSINAITPDTSIKRNAKSDIDIKAADKKIKIQRINDATDEEIQEANRKIEEAKIEAKDNIQRNSTRDQVNEAKTNGINKIENITPATTVKSEARQAVQNKANEQINHIQNTPDATNEEKQEAINRVSAELARVQAQINAEHTTQGVKTIKDDAITSLSRINAQVVEKESARNAIEQKATQQTQFINNNDNATDEEKEVANNLVIATKQKSLDNINSLSSNNDVENAKVAGINEIANVLPATAVKSKAKKDIDQKLAQQINQIQTHQTATTEEKEAAIQLANQKSNEARTAIQNEHSNNGVAQAKSNGIHEIELVMPDAHKKSDAKQSIDNKYNEQSNTINTTPDATDEEKQKALDKLKIAKDAGYNKVDQAQTNQQVSDAKTEAIDTITNIQANVAKKPSARVELDSKFEDLKRQINATPNATEEEKQDAIQRLNGKRDEVKNLINQDRRDNEVEQHKNIGLQELETIHANPTRKSDALQELQTKFISQTELINNNKDATNEEKDEAKRLLEISKNKTITNINQAQTNNQVDNAKDNGMNEIATIIPATTIKTDAKTAIDKKAEQQVTIINGNNDATDEEKAEARKLVEKAKIEAKSNITNSDTEREVNGAKTNGLEKINNIQPSTQTKTNAKQEINDKAQEQLIQINNTPDATEEEKQEATNRVNAGLAQAIQNINNAHSTQEVNESKTNSIATIKSVQPNVIKKPTAINSLTQEANNQKTLIGNDGNATDDEKEAAKQLVTQKLNEQIQKIHESTQDNQVDNVKAQAITAIKLINANAHKRQDAINILTNLAESKKSDIRANQDATTEEKNTAIQSIDDTLAQARNNINGANTNALVDENLEDGKQKLQRIVLSTQTKTQAKADIAQAIGQQRSTIDQNQNATTEEKQEALERLNQETNGVNDRIQAALANQNVTDEKNNILETIRNVEPIVIVKPKANEIIRKKAAEQTTLINQNQDATLEEKQIALGKLEEVKNEALNQVSQAHSNNDVKIVENNGIAKISEVHPETIIKRNAKQEIEQDAQSQIDTINANNKSTNEEKSAAIDRVNVAKIDAINNITNATTTQLVNDAKNSGNTSISQILPSTAVKTNALAALASEAKNKNAIIDQTPNATAEEKEEANNKVDRLQEEADANILKAHTTDEVNNIKNQAVQNINAVQVEVIKKQNVKNQLNQFIDNQKKIIENTPDATLEEKAEANRLLQNVLTSTSDEIANVDHNNEVDQALDKARPKIEAIVPQVSKKRDALNAIQEAFNSQTQEIQENQEATNEEKTEALNKINQLLNQAKVNIDQAQSNKDVDNAKTRSIQDIEQIQPHPQTKATGRHRLNEKANQQQSTIATHPNSTIEERQEASAKLQEVLKKAIAKIDKGQTNDDVEKTVVNGIAEIENILPATTVKDKAKADVNAEKEQKNIQINSNDEATTEEKLVASDNLNNVVETTNQAIEDAPDTNQVNVEKNKGIGTIRDIQPLVVKKPTAKSKIESAVEKKKTEINQTQNATHDEVREGLNQLKQIHEKAKNDVNQSQTNQQVENAEQNSLDQINNFRPDFSKKRNAVAEIVKAQQNKIDEIEQEFSATQEEKDNALQHLDEQVKEIINSINQANTDNEVDNAKTSGLNNITEYRPEYNKKKNAILKLYDVSDTQEAIINGYPDATEDELQEANSKLNKILLDAKKQIGLAHTNNEVDDIYNEVSQKMKTILPRVDTKAVARSVLNALAKQLIKTFENTADVTHEERNDAINHVKEQLSLVFNAIEKDRKDIQVAQDELFGLNELNSIFINITQKPTARKAISGMASQLNNSINNTPYATEEERQIALNKVKAIVDDANEKIREANTDSEVLGTKSNAITLLQAISADVQVKPQAFEEINAQAEIQRERINGNSDATREEKEEALKQVDTLVNHSFITINNVNKNQEVYDTKDKTIEAIHKIKPISTIKPQTLNEITIQLDAQRDLIKNNKESTVEEKASAIDKLIKTAARIAEAIDKAQTNEEVKNIKKQSIDEISKILPVIEIKSAARNEIHQKAEVIRGLINDNEEATKEEKDIALNQLDTTLTQANVSIDQALTNEAVNRAKEIANSEINKISVIAIKKPEAIAEIQELADKKLNKFKQSQEATIEEKQSAINELEQALKSAINHIHQSQNNESVSAALKESISLIDSIEIQAHKKLEAKAYIDGYSDDKINDISSRATNEEKQIFVSKLKALINRAHKQIDEAETFVSVETIVRNFKVEADKLNSIVRKKAKALKEIELEADHVKQMINTNLSASTRVKQNARTLINEIVSNALSQLNKVTTNKEVDEIVNETIEKLKSIQIREDKILSSQRSSTSMTEKSNQCYSSENNTIKSLPEAGNADKSLPLAGVTLISGLAIMSSRKKKKDKKVND</sequence>
<feature type="domain" description="DUF1542" evidence="6">
    <location>
        <begin position="1010"/>
        <end position="1086"/>
    </location>
</feature>
<dbReference type="HOGENOM" id="CLU_224458_0_0_9"/>
<dbReference type="Pfam" id="PF04650">
    <property type="entry name" value="YSIRK_signal"/>
    <property type="match status" value="1"/>
</dbReference>
<feature type="domain" description="DUF1542" evidence="6">
    <location>
        <begin position="2858"/>
        <end position="2932"/>
    </location>
</feature>
<dbReference type="NCBIfam" id="TIGR01168">
    <property type="entry name" value="YSIRK_signal"/>
    <property type="match status" value="1"/>
</dbReference>
<feature type="coiled-coil region" evidence="2">
    <location>
        <begin position="2419"/>
        <end position="2446"/>
    </location>
</feature>
<feature type="domain" description="DUF1542" evidence="6">
    <location>
        <begin position="3321"/>
        <end position="3393"/>
    </location>
</feature>
<feature type="region of interest" description="Disordered" evidence="3">
    <location>
        <begin position="140"/>
        <end position="204"/>
    </location>
</feature>
<accession>A0A0H2VJ55</accession>
<feature type="domain" description="DUF1542" evidence="6">
    <location>
        <begin position="3549"/>
        <end position="3623"/>
    </location>
</feature>
<feature type="domain" description="DUF1542" evidence="6">
    <location>
        <begin position="779"/>
        <end position="851"/>
    </location>
</feature>
<evidence type="ECO:0000256" key="1">
    <source>
        <dbReference type="ARBA" id="ARBA00022729"/>
    </source>
</evidence>
<feature type="domain" description="DUF1542" evidence="6">
    <location>
        <begin position="1319"/>
        <end position="1394"/>
    </location>
</feature>
<feature type="coiled-coil region" evidence="2">
    <location>
        <begin position="2786"/>
        <end position="2835"/>
    </location>
</feature>
<feature type="domain" description="YSIRK Gram-positive signal peptide" evidence="5">
    <location>
        <begin position="5"/>
        <end position="29"/>
    </location>
</feature>
<name>A0A0H2VJ55_STAES</name>
<feature type="compositionally biased region" description="Polar residues" evidence="3">
    <location>
        <begin position="1639"/>
        <end position="1650"/>
    </location>
</feature>
<feature type="domain" description="DUF1542" evidence="6">
    <location>
        <begin position="1473"/>
        <end position="1547"/>
    </location>
</feature>
<keyword evidence="2" id="KW-0175">Coiled coil</keyword>
<feature type="domain" description="DUF1542" evidence="6">
    <location>
        <begin position="2165"/>
        <end position="2240"/>
    </location>
</feature>
<feature type="domain" description="DUF1542" evidence="6">
    <location>
        <begin position="1626"/>
        <end position="1701"/>
    </location>
</feature>
<feature type="domain" description="DUF1542" evidence="6">
    <location>
        <begin position="3166"/>
        <end position="3241"/>
    </location>
</feature>
<feature type="chain" id="PRO_5030007312" evidence="4">
    <location>
        <begin position="38"/>
        <end position="3692"/>
    </location>
</feature>
<dbReference type="InterPro" id="IPR005877">
    <property type="entry name" value="YSIRK_signal_dom"/>
</dbReference>
<evidence type="ECO:0000256" key="3">
    <source>
        <dbReference type="SAM" id="MobiDB-lite"/>
    </source>
</evidence>
<dbReference type="RefSeq" id="WP_011082715.1">
    <property type="nucleotide sequence ID" value="NC_004461.1"/>
</dbReference>
<feature type="domain" description="DUF1542" evidence="6">
    <location>
        <begin position="1781"/>
        <end position="1856"/>
    </location>
</feature>
<evidence type="ECO:0000256" key="2">
    <source>
        <dbReference type="SAM" id="Coils"/>
    </source>
</evidence>
<feature type="compositionally biased region" description="Low complexity" evidence="3">
    <location>
        <begin position="179"/>
        <end position="194"/>
    </location>
</feature>
<feature type="coiled-coil region" evidence="2">
    <location>
        <begin position="1341"/>
        <end position="1368"/>
    </location>
</feature>
<protein>
    <submittedName>
        <fullName evidence="7">FmtB protein</fullName>
    </submittedName>
</protein>
<feature type="domain" description="DUF1542" evidence="6">
    <location>
        <begin position="2473"/>
        <end position="2548"/>
    </location>
</feature>
<evidence type="ECO:0000259" key="5">
    <source>
        <dbReference type="Pfam" id="PF04650"/>
    </source>
</evidence>
<feature type="domain" description="DUF1542" evidence="6">
    <location>
        <begin position="628"/>
        <end position="700"/>
    </location>
</feature>
<feature type="coiled-coil region" evidence="2">
    <location>
        <begin position="3417"/>
        <end position="3451"/>
    </location>
</feature>
<dbReference type="NCBIfam" id="TIGR04263">
    <property type="entry name" value="SasC_Mrp_aggreg"/>
    <property type="match status" value="1"/>
</dbReference>
<feature type="coiled-coil region" evidence="2">
    <location>
        <begin position="1730"/>
        <end position="1757"/>
    </location>
</feature>
<dbReference type="EMBL" id="AE015929">
    <property type="protein sequence ID" value="AAO05028.1"/>
    <property type="molecule type" value="Genomic_DNA"/>
</dbReference>
<reference evidence="7 8" key="1">
    <citation type="journal article" date="2003" name="Mol. Microbiol.">
        <title>Genome-based analysis of virulence genes in a non-biofilm-forming Staphylococcus epidermidis strain (ATCC 12228).</title>
        <authorList>
            <person name="Zhang Y.Q."/>
            <person name="Ren S.X."/>
            <person name="Li H.L."/>
            <person name="Wang Y.X."/>
            <person name="Fu G."/>
            <person name="Yang J."/>
            <person name="Qin Z.Q."/>
            <person name="Miao Y.G."/>
            <person name="Wang W.Y."/>
            <person name="Chen R.S."/>
            <person name="Shen Y."/>
            <person name="Chen Z."/>
            <person name="Yuan Z.H."/>
            <person name="Zhao G.P."/>
            <person name="Qu D."/>
            <person name="Danchin A."/>
            <person name="Wen Y.M."/>
        </authorList>
    </citation>
    <scope>NUCLEOTIDE SEQUENCE [LARGE SCALE GENOMIC DNA]</scope>
    <source>
        <strain evidence="8">ATCC 12228 / FDA PCI 1200</strain>
    </source>
</reference>
<feature type="region of interest" description="Disordered" evidence="3">
    <location>
        <begin position="1631"/>
        <end position="1655"/>
    </location>
</feature>
<feature type="domain" description="DUF1542" evidence="6">
    <location>
        <begin position="1934"/>
        <end position="2009"/>
    </location>
</feature>
<feature type="domain" description="DUF1542" evidence="6">
    <location>
        <begin position="3474"/>
        <end position="3535"/>
    </location>
</feature>
<feature type="coiled-coil region" evidence="2">
    <location>
        <begin position="1422"/>
        <end position="1483"/>
    </location>
</feature>
<evidence type="ECO:0000313" key="7">
    <source>
        <dbReference type="EMBL" id="AAO05028.1"/>
    </source>
</evidence>
<dbReference type="OrthoDB" id="2413526at2"/>
<proteinExistence type="predicted"/>
<feature type="region of interest" description="Disordered" evidence="3">
    <location>
        <begin position="36"/>
        <end position="93"/>
    </location>
</feature>
<organism evidence="7 8">
    <name type="scientific">Staphylococcus epidermidis (strain ATCC 12228 / FDA PCI 1200)</name>
    <dbReference type="NCBI Taxonomy" id="176280"/>
    <lineage>
        <taxon>Bacteria</taxon>
        <taxon>Bacillati</taxon>
        <taxon>Bacillota</taxon>
        <taxon>Bacilli</taxon>
        <taxon>Bacillales</taxon>
        <taxon>Staphylococcaceae</taxon>
        <taxon>Staphylococcus</taxon>
    </lineage>
</organism>
<feature type="domain" description="DUF1542" evidence="6">
    <location>
        <begin position="2627"/>
        <end position="2703"/>
    </location>
</feature>
<evidence type="ECO:0000259" key="6">
    <source>
        <dbReference type="Pfam" id="PF07564"/>
    </source>
</evidence>
<feature type="domain" description="DUF1542" evidence="6">
    <location>
        <begin position="702"/>
        <end position="778"/>
    </location>
</feature>
<evidence type="ECO:0000313" key="8">
    <source>
        <dbReference type="Proteomes" id="UP000001411"/>
    </source>
</evidence>
<feature type="domain" description="DUF1542" evidence="6">
    <location>
        <begin position="2320"/>
        <end position="2394"/>
    </location>
</feature>
<feature type="domain" description="DUF1542" evidence="6">
    <location>
        <begin position="2781"/>
        <end position="2855"/>
    </location>
</feature>
<feature type="domain" description="DUF1542" evidence="6">
    <location>
        <begin position="2704"/>
        <end position="2779"/>
    </location>
</feature>
<dbReference type="InterPro" id="IPR026359">
    <property type="entry name" value="SasC/FmtB_aggreg_dom"/>
</dbReference>
<feature type="domain" description="DUF1542" evidence="6">
    <location>
        <begin position="2088"/>
        <end position="2163"/>
    </location>
</feature>
<feature type="region of interest" description="Disordered" evidence="3">
    <location>
        <begin position="1170"/>
        <end position="1194"/>
    </location>
</feature>
<dbReference type="InterPro" id="IPR011439">
    <property type="entry name" value="DUF1542"/>
</dbReference>
<feature type="domain" description="DUF1542" evidence="6">
    <location>
        <begin position="2935"/>
        <end position="3010"/>
    </location>
</feature>
<dbReference type="Proteomes" id="UP000001411">
    <property type="component" value="Chromosome"/>
</dbReference>
<feature type="domain" description="DUF1542" evidence="6">
    <location>
        <begin position="934"/>
        <end position="1008"/>
    </location>
</feature>
<feature type="domain" description="DUF1542" evidence="6">
    <location>
        <begin position="2242"/>
        <end position="2317"/>
    </location>
</feature>
<feature type="compositionally biased region" description="Polar residues" evidence="3">
    <location>
        <begin position="195"/>
        <end position="204"/>
    </location>
</feature>
<feature type="domain" description="DUF1542" evidence="6">
    <location>
        <begin position="1549"/>
        <end position="1624"/>
    </location>
</feature>
<dbReference type="NCBIfam" id="TIGR01167">
    <property type="entry name" value="LPXTG_anchor"/>
    <property type="match status" value="1"/>
</dbReference>
<feature type="domain" description="DUF1542" evidence="6">
    <location>
        <begin position="1241"/>
        <end position="1316"/>
    </location>
</feature>
<feature type="domain" description="DUF1542" evidence="6">
    <location>
        <begin position="2011"/>
        <end position="2086"/>
    </location>
</feature>
<feature type="domain" description="DUF1542" evidence="6">
    <location>
        <begin position="1087"/>
        <end position="1162"/>
    </location>
</feature>
<feature type="coiled-coil region" evidence="2">
    <location>
        <begin position="2185"/>
        <end position="2219"/>
    </location>
</feature>
<feature type="compositionally biased region" description="Low complexity" evidence="3">
    <location>
        <begin position="146"/>
        <end position="156"/>
    </location>
</feature>
<dbReference type="KEGG" id="sep:SE_1429"/>
<feature type="coiled-coil region" evidence="2">
    <location>
        <begin position="2555"/>
        <end position="2611"/>
    </location>
</feature>
<feature type="domain" description="DUF1542" evidence="6">
    <location>
        <begin position="3090"/>
        <end position="3164"/>
    </location>
</feature>
<feature type="domain" description="DUF1542" evidence="6">
    <location>
        <begin position="1164"/>
        <end position="1239"/>
    </location>
</feature>
<feature type="coiled-coil region" evidence="2">
    <location>
        <begin position="872"/>
        <end position="899"/>
    </location>
</feature>
<dbReference type="eggNOG" id="COG1196">
    <property type="taxonomic scope" value="Bacteria"/>
</dbReference>
<feature type="domain" description="DUF1542" evidence="6">
    <location>
        <begin position="3012"/>
        <end position="3087"/>
    </location>
</feature>
<feature type="domain" description="DUF1542" evidence="6">
    <location>
        <begin position="856"/>
        <end position="931"/>
    </location>
</feature>
<feature type="domain" description="DUF1542" evidence="6">
    <location>
        <begin position="1858"/>
        <end position="1933"/>
    </location>
</feature>
<feature type="domain" description="DUF1542" evidence="6">
    <location>
        <begin position="1395"/>
        <end position="1470"/>
    </location>
</feature>
<dbReference type="eggNOG" id="COG1511">
    <property type="taxonomic scope" value="Bacteria"/>
</dbReference>
<gene>
    <name evidence="7" type="ordered locus">SE_1429</name>
</gene>
<feature type="coiled-coil region" evidence="2">
    <location>
        <begin position="949"/>
        <end position="976"/>
    </location>
</feature>
<feature type="domain" description="DUF1542" evidence="6">
    <location>
        <begin position="1703"/>
        <end position="1779"/>
    </location>
</feature>
<dbReference type="PATRIC" id="fig|176280.10.peg.1395"/>
<feature type="coiled-coil region" evidence="2">
    <location>
        <begin position="2269"/>
        <end position="2296"/>
    </location>
</feature>
<feature type="coiled-coil region" evidence="2">
    <location>
        <begin position="2860"/>
        <end position="2912"/>
    </location>
</feature>
<feature type="signal peptide" evidence="4">
    <location>
        <begin position="1"/>
        <end position="37"/>
    </location>
</feature>
<feature type="coiled-coil region" evidence="2">
    <location>
        <begin position="3175"/>
        <end position="3202"/>
    </location>
</feature>
<feature type="domain" description="DUF1542" evidence="6">
    <location>
        <begin position="3397"/>
        <end position="3472"/>
    </location>
</feature>
<feature type="domain" description="DUF1542" evidence="6">
    <location>
        <begin position="2550"/>
        <end position="2626"/>
    </location>
</feature>
<dbReference type="Pfam" id="PF07564">
    <property type="entry name" value="DUF1542"/>
    <property type="match status" value="39"/>
</dbReference>
<evidence type="ECO:0000256" key="4">
    <source>
        <dbReference type="SAM" id="SignalP"/>
    </source>
</evidence>
<keyword evidence="1 4" id="KW-0732">Signal</keyword>
<feature type="domain" description="DUF1542" evidence="6">
    <location>
        <begin position="2396"/>
        <end position="2471"/>
    </location>
</feature>